<sequence>MGGNSTVGAGSARRTAPRRHDLVVDGRRVAYTQAGAGDRVCVLVHGLGGCRRHWAATIPALARTHRVLAVDLPGFGDSEKPRAATIGNAVAVIDALRDRCEVERIDVVGHSMGTLVACEVATTLPHTVDRIVLAGGPITSVLELFAAPITTLRRDPGLVSFLIEAATAGVPLPSSIKELIVRTPWARRLALAPYVPRPDDIPAEMFAHFLAGVGGSGTLSTLRQGFGYDFTAARSLTRPTLVIGGELDRIAPAADLHGFAAGNPAVRQVVILPGTGHLPMLEQPEEFNRTVTGFLSSESAAAGAR</sequence>
<dbReference type="PANTHER" id="PTHR43798:SF31">
    <property type="entry name" value="AB HYDROLASE SUPERFAMILY PROTEIN YCLE"/>
    <property type="match status" value="1"/>
</dbReference>
<evidence type="ECO:0000313" key="3">
    <source>
        <dbReference type="EMBL" id="GAD86783.1"/>
    </source>
</evidence>
<gene>
    <name evidence="3" type="ORF">NCAST_33_01610</name>
</gene>
<dbReference type="InterPro" id="IPR029058">
    <property type="entry name" value="AB_hydrolase_fold"/>
</dbReference>
<dbReference type="OrthoDB" id="5495375at2"/>
<dbReference type="AlphaFoldDB" id="U5EKD0"/>
<dbReference type="GeneID" id="91519231"/>
<dbReference type="InterPro" id="IPR000073">
    <property type="entry name" value="AB_hydrolase_1"/>
</dbReference>
<dbReference type="EMBL" id="BAFO02000033">
    <property type="protein sequence ID" value="GAD86783.1"/>
    <property type="molecule type" value="Genomic_DNA"/>
</dbReference>
<dbReference type="Gene3D" id="3.40.50.1820">
    <property type="entry name" value="alpha/beta hydrolase"/>
    <property type="match status" value="1"/>
</dbReference>
<name>U5EKD0_NOCAS</name>
<protein>
    <submittedName>
        <fullName evidence="3">Putative hydrolase</fullName>
    </submittedName>
</protein>
<evidence type="ECO:0000256" key="1">
    <source>
        <dbReference type="ARBA" id="ARBA00022801"/>
    </source>
</evidence>
<dbReference type="Proteomes" id="UP000017048">
    <property type="component" value="Unassembled WGS sequence"/>
</dbReference>
<dbReference type="InterPro" id="IPR050266">
    <property type="entry name" value="AB_hydrolase_sf"/>
</dbReference>
<dbReference type="GO" id="GO:0016020">
    <property type="term" value="C:membrane"/>
    <property type="evidence" value="ECO:0007669"/>
    <property type="project" value="TreeGrafter"/>
</dbReference>
<feature type="domain" description="AB hydrolase-1" evidence="2">
    <location>
        <begin position="42"/>
        <end position="289"/>
    </location>
</feature>
<reference evidence="3 4" key="1">
    <citation type="journal article" date="2014" name="BMC Genomics">
        <title>Genome based analysis of type-I polyketide synthase and nonribosomal peptide synthetase gene clusters in seven strains of five representative Nocardia species.</title>
        <authorList>
            <person name="Komaki H."/>
            <person name="Ichikawa N."/>
            <person name="Hosoyama A."/>
            <person name="Takahashi-Nakaguchi A."/>
            <person name="Matsuzawa T."/>
            <person name="Suzuki K."/>
            <person name="Fujita N."/>
            <person name="Gonoi T."/>
        </authorList>
    </citation>
    <scope>NUCLEOTIDE SEQUENCE [LARGE SCALE GENOMIC DNA]</scope>
    <source>
        <strain evidence="3 4">NBRC 15531</strain>
    </source>
</reference>
<proteinExistence type="predicted"/>
<dbReference type="eggNOG" id="COG2267">
    <property type="taxonomic scope" value="Bacteria"/>
</dbReference>
<dbReference type="GO" id="GO:0016787">
    <property type="term" value="F:hydrolase activity"/>
    <property type="evidence" value="ECO:0007669"/>
    <property type="project" value="UniProtKB-KW"/>
</dbReference>
<accession>U5EKD0</accession>
<dbReference type="PANTHER" id="PTHR43798">
    <property type="entry name" value="MONOACYLGLYCEROL LIPASE"/>
    <property type="match status" value="1"/>
</dbReference>
<dbReference type="Pfam" id="PF12697">
    <property type="entry name" value="Abhydrolase_6"/>
    <property type="match status" value="1"/>
</dbReference>
<organism evidence="3 4">
    <name type="scientific">Nocardia asteroides NBRC 15531</name>
    <dbReference type="NCBI Taxonomy" id="1110697"/>
    <lineage>
        <taxon>Bacteria</taxon>
        <taxon>Bacillati</taxon>
        <taxon>Actinomycetota</taxon>
        <taxon>Actinomycetes</taxon>
        <taxon>Mycobacteriales</taxon>
        <taxon>Nocardiaceae</taxon>
        <taxon>Nocardia</taxon>
    </lineage>
</organism>
<dbReference type="PRINTS" id="PR00111">
    <property type="entry name" value="ABHYDROLASE"/>
</dbReference>
<evidence type="ECO:0000259" key="2">
    <source>
        <dbReference type="Pfam" id="PF12697"/>
    </source>
</evidence>
<dbReference type="RefSeq" id="WP_019048660.1">
    <property type="nucleotide sequence ID" value="NZ_BAFO02000033.1"/>
</dbReference>
<dbReference type="SUPFAM" id="SSF53474">
    <property type="entry name" value="alpha/beta-Hydrolases"/>
    <property type="match status" value="1"/>
</dbReference>
<keyword evidence="1 3" id="KW-0378">Hydrolase</keyword>
<evidence type="ECO:0000313" key="4">
    <source>
        <dbReference type="Proteomes" id="UP000017048"/>
    </source>
</evidence>
<keyword evidence="4" id="KW-1185">Reference proteome</keyword>
<dbReference type="STRING" id="1824.SAMN05444423_1011746"/>
<dbReference type="EMBL" id="AB685274">
    <property type="protein sequence ID" value="BAO98969.1"/>
    <property type="molecule type" value="Genomic_DNA"/>
</dbReference>